<keyword evidence="2" id="KW-0349">Heme</keyword>
<dbReference type="SUPFAM" id="SSF48264">
    <property type="entry name" value="Cytochrome P450"/>
    <property type="match status" value="1"/>
</dbReference>
<keyword evidence="2" id="KW-0408">Iron</keyword>
<evidence type="ECO:0000313" key="3">
    <source>
        <dbReference type="EMBL" id="GAA1538688.1"/>
    </source>
</evidence>
<keyword evidence="2" id="KW-0479">Metal-binding</keyword>
<dbReference type="PRINTS" id="PR00385">
    <property type="entry name" value="P450"/>
</dbReference>
<keyword evidence="2" id="KW-0503">Monooxygenase</keyword>
<dbReference type="PRINTS" id="PR00359">
    <property type="entry name" value="BP450"/>
</dbReference>
<evidence type="ECO:0000313" key="4">
    <source>
        <dbReference type="Proteomes" id="UP001500842"/>
    </source>
</evidence>
<dbReference type="Pfam" id="PF00067">
    <property type="entry name" value="p450"/>
    <property type="match status" value="1"/>
</dbReference>
<evidence type="ECO:0000256" key="1">
    <source>
        <dbReference type="ARBA" id="ARBA00010617"/>
    </source>
</evidence>
<dbReference type="InterPro" id="IPR001128">
    <property type="entry name" value="Cyt_P450"/>
</dbReference>
<dbReference type="PANTHER" id="PTHR46696">
    <property type="entry name" value="P450, PUTATIVE (EUROFUNG)-RELATED"/>
    <property type="match status" value="1"/>
</dbReference>
<dbReference type="InterPro" id="IPR017972">
    <property type="entry name" value="Cyt_P450_CS"/>
</dbReference>
<comment type="caution">
    <text evidence="3">The sequence shown here is derived from an EMBL/GenBank/DDBJ whole genome shotgun (WGS) entry which is preliminary data.</text>
</comment>
<keyword evidence="4" id="KW-1185">Reference proteome</keyword>
<sequence length="400" mass="44493">MSVALDLPVIPLGEEATWQTLQEHLTEARTVSPFARTDSGLVFALRHADVDAILKSDAFEFGDLIASFGNYEGVFYDWWHRTISAFNPPAHTRLRRLLGGAFTPKRLKPLRQTIIDIVNEALDPCLEQGHVDIEQFAHVIPLRVMGDLLGIPREQQSMYEDLTQMVAMGFHNGTADEPELRKAVDDAVLQLDGYSRGLIEEKRRDPGPDLITAMLEERDGVDRLTEQELVDHIIFMLFAGHDTTKGALSIATMLMAKYPGQTDLLRQNPALARSAAEEVMRFESTVLFTTRQPVEDIEWHGQLLPKGIPVGQCLVSAGRDEEGMPDAGTFDITRSANRAIPFGSGIHFCLGVNLARAEIEEAVVALATRSRELGLDGEPQWSPFKSVRGFKELRVPVEAR</sequence>
<gene>
    <name evidence="3" type="ORF">GCM10009788_46680</name>
</gene>
<accession>A0ABN2BE86</accession>
<dbReference type="RefSeq" id="WP_141004293.1">
    <property type="nucleotide sequence ID" value="NZ_BAAAOR010000034.1"/>
</dbReference>
<dbReference type="Proteomes" id="UP001500842">
    <property type="component" value="Unassembled WGS sequence"/>
</dbReference>
<dbReference type="InterPro" id="IPR002397">
    <property type="entry name" value="Cyt_P450_B"/>
</dbReference>
<dbReference type="EMBL" id="BAAAOR010000034">
    <property type="protein sequence ID" value="GAA1538688.1"/>
    <property type="molecule type" value="Genomic_DNA"/>
</dbReference>
<keyword evidence="2" id="KW-0560">Oxidoreductase</keyword>
<comment type="similarity">
    <text evidence="1 2">Belongs to the cytochrome P450 family.</text>
</comment>
<reference evidence="3 4" key="1">
    <citation type="journal article" date="2019" name="Int. J. Syst. Evol. Microbiol.">
        <title>The Global Catalogue of Microorganisms (GCM) 10K type strain sequencing project: providing services to taxonomists for standard genome sequencing and annotation.</title>
        <authorList>
            <consortium name="The Broad Institute Genomics Platform"/>
            <consortium name="The Broad Institute Genome Sequencing Center for Infectious Disease"/>
            <person name="Wu L."/>
            <person name="Ma J."/>
        </authorList>
    </citation>
    <scope>NUCLEOTIDE SEQUENCE [LARGE SCALE GENOMIC DNA]</scope>
    <source>
        <strain evidence="3 4">JCM 14942</strain>
    </source>
</reference>
<protein>
    <submittedName>
        <fullName evidence="3">Cytochrome P450</fullName>
    </submittedName>
</protein>
<evidence type="ECO:0000256" key="2">
    <source>
        <dbReference type="RuleBase" id="RU000461"/>
    </source>
</evidence>
<organism evidence="3 4">
    <name type="scientific">Nocardioides humi</name>
    <dbReference type="NCBI Taxonomy" id="449461"/>
    <lineage>
        <taxon>Bacteria</taxon>
        <taxon>Bacillati</taxon>
        <taxon>Actinomycetota</taxon>
        <taxon>Actinomycetes</taxon>
        <taxon>Propionibacteriales</taxon>
        <taxon>Nocardioidaceae</taxon>
        <taxon>Nocardioides</taxon>
    </lineage>
</organism>
<name>A0ABN2BE86_9ACTN</name>
<proteinExistence type="inferred from homology"/>
<dbReference type="InterPro" id="IPR036396">
    <property type="entry name" value="Cyt_P450_sf"/>
</dbReference>
<dbReference type="Gene3D" id="1.10.630.10">
    <property type="entry name" value="Cytochrome P450"/>
    <property type="match status" value="1"/>
</dbReference>
<dbReference type="PANTHER" id="PTHR46696:SF1">
    <property type="entry name" value="CYTOCHROME P450 YJIB-RELATED"/>
    <property type="match status" value="1"/>
</dbReference>
<dbReference type="PROSITE" id="PS00086">
    <property type="entry name" value="CYTOCHROME_P450"/>
    <property type="match status" value="1"/>
</dbReference>